<dbReference type="Pfam" id="PF12776">
    <property type="entry name" value="Myb_DNA-bind_3"/>
    <property type="match status" value="1"/>
</dbReference>
<keyword evidence="4" id="KW-1185">Reference proteome</keyword>
<evidence type="ECO:0000313" key="4">
    <source>
        <dbReference type="Proteomes" id="UP000275267"/>
    </source>
</evidence>
<dbReference type="AlphaFoldDB" id="A0A3L6SGD9"/>
<feature type="region of interest" description="Disordered" evidence="1">
    <location>
        <begin position="364"/>
        <end position="390"/>
    </location>
</feature>
<reference evidence="4" key="1">
    <citation type="journal article" date="2019" name="Nat. Commun.">
        <title>The genome of broomcorn millet.</title>
        <authorList>
            <person name="Zou C."/>
            <person name="Miki D."/>
            <person name="Li D."/>
            <person name="Tang Q."/>
            <person name="Xiao L."/>
            <person name="Rajput S."/>
            <person name="Deng P."/>
            <person name="Jia W."/>
            <person name="Huang R."/>
            <person name="Zhang M."/>
            <person name="Sun Y."/>
            <person name="Hu J."/>
            <person name="Fu X."/>
            <person name="Schnable P.S."/>
            <person name="Li F."/>
            <person name="Zhang H."/>
            <person name="Feng B."/>
            <person name="Zhu X."/>
            <person name="Liu R."/>
            <person name="Schnable J.C."/>
            <person name="Zhu J.-K."/>
            <person name="Zhang H."/>
        </authorList>
    </citation>
    <scope>NUCLEOTIDE SEQUENCE [LARGE SCALE GENOMIC DNA]</scope>
</reference>
<sequence>MDSGKEVEDEWFGGDYDGSAATNDDLDFFNQAPNFHTVPLHYGGHRSFPRHGAAAVQGLDLNSQAMDITDNMSCMDILRSSPDSLVMEGNRSGAGCGAGRAAGRGVGRAAGHGAGAVCGTGRATLAPTSVVVDHDIRVPSRPSVGARGCGRAAPSRPPAATLSCQFRPPRPAGGQSNTGVATHGVADTTFDGGLHDPAAFNSSQDPYDEDDDDVQKIEEMRDDLFDKADWTNNANNAAFFELCVEEIRVGNTNNGHMTNRDYTNIAAKFEERTGLHHSKRQFKNRWDALRRMYTFWLWLNKQSGLGRSGGTVVANDAWWKRNTKGHGEWRKLRNGPPENLAELQIMFQNIAVDGSSSCIPGDGSPVTIRKRTSSAATASTSPKKRKTVLW</sequence>
<dbReference type="Proteomes" id="UP000275267">
    <property type="component" value="Unassembled WGS sequence"/>
</dbReference>
<feature type="domain" description="Myb/SANT-like" evidence="2">
    <location>
        <begin position="230"/>
        <end position="321"/>
    </location>
</feature>
<dbReference type="EMBL" id="PQIB02000005">
    <property type="protein sequence ID" value="RLN19569.1"/>
    <property type="molecule type" value="Genomic_DNA"/>
</dbReference>
<gene>
    <name evidence="3" type="ORF">C2845_PM02G07020</name>
</gene>
<accession>A0A3L6SGD9</accession>
<evidence type="ECO:0000256" key="1">
    <source>
        <dbReference type="SAM" id="MobiDB-lite"/>
    </source>
</evidence>
<organism evidence="3 4">
    <name type="scientific">Panicum miliaceum</name>
    <name type="common">Proso millet</name>
    <name type="synonym">Broomcorn millet</name>
    <dbReference type="NCBI Taxonomy" id="4540"/>
    <lineage>
        <taxon>Eukaryota</taxon>
        <taxon>Viridiplantae</taxon>
        <taxon>Streptophyta</taxon>
        <taxon>Embryophyta</taxon>
        <taxon>Tracheophyta</taxon>
        <taxon>Spermatophyta</taxon>
        <taxon>Magnoliopsida</taxon>
        <taxon>Liliopsida</taxon>
        <taxon>Poales</taxon>
        <taxon>Poaceae</taxon>
        <taxon>PACMAD clade</taxon>
        <taxon>Panicoideae</taxon>
        <taxon>Panicodae</taxon>
        <taxon>Paniceae</taxon>
        <taxon>Panicinae</taxon>
        <taxon>Panicum</taxon>
        <taxon>Panicum sect. Panicum</taxon>
    </lineage>
</organism>
<feature type="region of interest" description="Disordered" evidence="1">
    <location>
        <begin position="139"/>
        <end position="211"/>
    </location>
</feature>
<dbReference type="OrthoDB" id="696614at2759"/>
<name>A0A3L6SGD9_PANMI</name>
<comment type="caution">
    <text evidence="3">The sequence shown here is derived from an EMBL/GenBank/DDBJ whole genome shotgun (WGS) entry which is preliminary data.</text>
</comment>
<protein>
    <recommendedName>
        <fullName evidence="2">Myb/SANT-like domain-containing protein</fullName>
    </recommendedName>
</protein>
<evidence type="ECO:0000313" key="3">
    <source>
        <dbReference type="EMBL" id="RLN19569.1"/>
    </source>
</evidence>
<evidence type="ECO:0000259" key="2">
    <source>
        <dbReference type="Pfam" id="PF12776"/>
    </source>
</evidence>
<dbReference type="PANTHER" id="PTHR47069">
    <property type="match status" value="1"/>
</dbReference>
<proteinExistence type="predicted"/>
<dbReference type="PANTHER" id="PTHR47069:SF11">
    <property type="entry name" value="OS04G0275550 PROTEIN"/>
    <property type="match status" value="1"/>
</dbReference>
<dbReference type="InterPro" id="IPR024752">
    <property type="entry name" value="Myb/SANT-like_dom"/>
</dbReference>